<dbReference type="CDD" id="cd07939">
    <property type="entry name" value="DRE_TIM_NifV"/>
    <property type="match status" value="1"/>
</dbReference>
<dbReference type="GO" id="GO:0019752">
    <property type="term" value="P:carboxylic acid metabolic process"/>
    <property type="evidence" value="ECO:0007669"/>
    <property type="project" value="UniProtKB-UniRule"/>
</dbReference>
<evidence type="ECO:0000313" key="6">
    <source>
        <dbReference type="EMBL" id="QOP40747.1"/>
    </source>
</evidence>
<dbReference type="InterPro" id="IPR000891">
    <property type="entry name" value="PYR_CT"/>
</dbReference>
<keyword evidence="2 3" id="KW-0808">Transferase</keyword>
<dbReference type="Gene3D" id="3.20.20.70">
    <property type="entry name" value="Aldolase class I"/>
    <property type="match status" value="1"/>
</dbReference>
<dbReference type="InterPro" id="IPR002034">
    <property type="entry name" value="AIPM/Hcit_synth_CS"/>
</dbReference>
<comment type="similarity">
    <text evidence="1 3">Belongs to the alpha-IPM synthase/homocitrate synthase family.</text>
</comment>
<dbReference type="SUPFAM" id="SSF51569">
    <property type="entry name" value="Aldolase"/>
    <property type="match status" value="1"/>
</dbReference>
<keyword evidence="7" id="KW-1185">Reference proteome</keyword>
<dbReference type="InterPro" id="IPR013785">
    <property type="entry name" value="Aldolase_TIM"/>
</dbReference>
<dbReference type="Gene3D" id="1.10.238.260">
    <property type="match status" value="1"/>
</dbReference>
<gene>
    <name evidence="6" type="primary">nifV</name>
    <name evidence="6" type="ORF">FJR03_02925</name>
</gene>
<evidence type="ECO:0000256" key="4">
    <source>
        <dbReference type="RuleBase" id="RU367143"/>
    </source>
</evidence>
<accession>A0A7M1ATK7</accession>
<dbReference type="InterPro" id="IPR013477">
    <property type="entry name" value="NifV/FrbC"/>
</dbReference>
<dbReference type="RefSeq" id="WP_193114169.1">
    <property type="nucleotide sequence ID" value="NZ_CP041165.1"/>
</dbReference>
<reference evidence="6 7" key="1">
    <citation type="submission" date="2019-06" db="EMBL/GenBank/DDBJ databases">
        <title>Sulfurimonas gotlandica sp. nov., a chemoautotrophic and psychrotolerant epsilonproteobacterium isolated from a pelagic redoxcline, and an emended description of the genus Sulfurimonas.</title>
        <authorList>
            <person name="Wang S."/>
            <person name="Jiang L."/>
            <person name="Shao Z."/>
        </authorList>
    </citation>
    <scope>NUCLEOTIDE SEQUENCE [LARGE SCALE GENOMIC DNA]</scope>
    <source>
        <strain evidence="6 7">B2</strain>
    </source>
</reference>
<dbReference type="InterPro" id="IPR054691">
    <property type="entry name" value="LeuA/HCS_post-cat"/>
</dbReference>
<name>A0A7M1ATK7_9BACT</name>
<comment type="catalytic activity">
    <reaction evidence="4">
        <text>acetyl-CoA + 2-oxoglutarate + H2O = (2R)-homocitrate + CoA + H(+)</text>
        <dbReference type="Rhea" id="RHEA:12929"/>
        <dbReference type="ChEBI" id="CHEBI:15377"/>
        <dbReference type="ChEBI" id="CHEBI:15378"/>
        <dbReference type="ChEBI" id="CHEBI:16810"/>
        <dbReference type="ChEBI" id="CHEBI:57287"/>
        <dbReference type="ChEBI" id="CHEBI:57288"/>
        <dbReference type="ChEBI" id="CHEBI:58884"/>
        <dbReference type="EC" id="2.3.3.14"/>
    </reaction>
</comment>
<dbReference type="Pfam" id="PF00682">
    <property type="entry name" value="HMGL-like"/>
    <property type="match status" value="1"/>
</dbReference>
<dbReference type="GO" id="GO:0009399">
    <property type="term" value="P:nitrogen fixation"/>
    <property type="evidence" value="ECO:0007669"/>
    <property type="project" value="UniProtKB-UniRule"/>
</dbReference>
<dbReference type="EMBL" id="CP041165">
    <property type="protein sequence ID" value="QOP40747.1"/>
    <property type="molecule type" value="Genomic_DNA"/>
</dbReference>
<protein>
    <recommendedName>
        <fullName evidence="4">Homocitrate synthase</fullName>
        <ecNumber evidence="4">2.3.3.14</ecNumber>
    </recommendedName>
</protein>
<dbReference type="Proteomes" id="UP000593910">
    <property type="component" value="Chromosome"/>
</dbReference>
<dbReference type="Pfam" id="PF22617">
    <property type="entry name" value="HCS_D2"/>
    <property type="match status" value="1"/>
</dbReference>
<organism evidence="6 7">
    <name type="scientific">Sulfurimonas marina</name>
    <dbReference type="NCBI Taxonomy" id="2590551"/>
    <lineage>
        <taxon>Bacteria</taxon>
        <taxon>Pseudomonadati</taxon>
        <taxon>Campylobacterota</taxon>
        <taxon>Epsilonproteobacteria</taxon>
        <taxon>Campylobacterales</taxon>
        <taxon>Sulfurimonadaceae</taxon>
        <taxon>Sulfurimonas</taxon>
    </lineage>
</organism>
<dbReference type="NCBIfam" id="TIGR02660">
    <property type="entry name" value="nifV_homocitr"/>
    <property type="match status" value="1"/>
</dbReference>
<dbReference type="KEGG" id="smax:FJR03_02925"/>
<proteinExistence type="inferred from homology"/>
<feature type="domain" description="Pyruvate carboxyltransferase" evidence="5">
    <location>
        <begin position="2"/>
        <end position="253"/>
    </location>
</feature>
<dbReference type="PROSITE" id="PS00815">
    <property type="entry name" value="AIPM_HOMOCIT_SYNTH_1"/>
    <property type="match status" value="1"/>
</dbReference>
<evidence type="ECO:0000313" key="7">
    <source>
        <dbReference type="Proteomes" id="UP000593910"/>
    </source>
</evidence>
<comment type="function">
    <text evidence="4">This protein is a Fe-Mo-cofactor biosynthetic component.</text>
</comment>
<dbReference type="PANTHER" id="PTHR42880">
    <property type="entry name" value="HOMOCITRATE SYNTHASE"/>
    <property type="match status" value="1"/>
</dbReference>
<keyword evidence="6" id="KW-0012">Acyltransferase</keyword>
<dbReference type="AlphaFoldDB" id="A0A7M1ATK7"/>
<evidence type="ECO:0000256" key="2">
    <source>
        <dbReference type="ARBA" id="ARBA00022679"/>
    </source>
</evidence>
<dbReference type="EC" id="2.3.3.14" evidence="4"/>
<dbReference type="PROSITE" id="PS00816">
    <property type="entry name" value="AIPM_HOMOCIT_SYNTH_2"/>
    <property type="match status" value="1"/>
</dbReference>
<evidence type="ECO:0000256" key="3">
    <source>
        <dbReference type="RuleBase" id="RU003523"/>
    </source>
</evidence>
<dbReference type="GO" id="GO:0004410">
    <property type="term" value="F:homocitrate synthase activity"/>
    <property type="evidence" value="ECO:0007669"/>
    <property type="project" value="UniProtKB-UniRule"/>
</dbReference>
<evidence type="ECO:0000256" key="1">
    <source>
        <dbReference type="ARBA" id="ARBA00006154"/>
    </source>
</evidence>
<sequence length="368" mass="40589">MAIINDTTLRDGEQAPYVAFNTHEKLEIAKLLHNCGADELEVGIPAMGIKEQEDIKEILNLELPLRVMTWNRATLQDLEASLSCGVQAVDLSVPVSQTLIDVKFGGDKEKLFRNLEDVVTTAKKEGLFVCIGGEDSSRGDEEFLAEIMNFGESLGADRFRYCDTVGILTPHATYEKIDYLAKHSSLDIEMHMHNDFGMATANSVAGFEAGAISANTTVIGLGERAGNASFEQVLMSLKHQFHEDREIDPINLQTLVQSVALAANRQISHNRPIVGRNIFSHESGIHVSGMIKSLNAYEAFEPEMVGLHRFFPIGKHSGSATINYHLKAFGITPVKAKVQGLLPKVREIVTQRKTVLEPNELVELYLCS</sequence>
<dbReference type="PANTHER" id="PTHR42880:SF1">
    <property type="entry name" value="ISOPROPYLMALATE_HOMOCITRATE_CITRAMALATE SYNTHASE FAMILY PROTEIN"/>
    <property type="match status" value="1"/>
</dbReference>
<keyword evidence="4" id="KW-0535">Nitrogen fixation</keyword>
<evidence type="ECO:0000259" key="5">
    <source>
        <dbReference type="PROSITE" id="PS50991"/>
    </source>
</evidence>
<dbReference type="PROSITE" id="PS50991">
    <property type="entry name" value="PYR_CT"/>
    <property type="match status" value="1"/>
</dbReference>